<dbReference type="PROSITE" id="PS51873">
    <property type="entry name" value="TRIAD"/>
    <property type="match status" value="1"/>
</dbReference>
<dbReference type="OrthoDB" id="10009520at2759"/>
<dbReference type="Pfam" id="PF21235">
    <property type="entry name" value="UBA_ARI1"/>
    <property type="match status" value="1"/>
</dbReference>
<dbReference type="PROSITE" id="PS50089">
    <property type="entry name" value="ZF_RING_2"/>
    <property type="match status" value="1"/>
</dbReference>
<keyword evidence="8" id="KW-0862">Zinc</keyword>
<dbReference type="InterPro" id="IPR013083">
    <property type="entry name" value="Znf_RING/FYVE/PHD"/>
</dbReference>
<evidence type="ECO:0000256" key="9">
    <source>
        <dbReference type="PROSITE-ProRule" id="PRU00175"/>
    </source>
</evidence>
<comment type="catalytic activity">
    <reaction evidence="1">
        <text>[E2 ubiquitin-conjugating enzyme]-S-ubiquitinyl-L-cysteine + [acceptor protein]-L-lysine = [E2 ubiquitin-conjugating enzyme]-L-cysteine + [acceptor protein]-N(6)-ubiquitinyl-L-lysine.</text>
        <dbReference type="EC" id="2.3.2.31"/>
    </reaction>
</comment>
<feature type="region of interest" description="Disordered" evidence="10">
    <location>
        <begin position="1"/>
        <end position="26"/>
    </location>
</feature>
<dbReference type="AlphaFoldDB" id="A0A1U7LIL7"/>
<evidence type="ECO:0000259" key="12">
    <source>
        <dbReference type="PROSITE" id="PS51873"/>
    </source>
</evidence>
<dbReference type="Pfam" id="PF00097">
    <property type="entry name" value="zf-C3HC4"/>
    <property type="match status" value="1"/>
</dbReference>
<dbReference type="InterPro" id="IPR044066">
    <property type="entry name" value="TRIAD_supradom"/>
</dbReference>
<dbReference type="EMBL" id="LXFE01003117">
    <property type="protein sequence ID" value="OLL22500.1"/>
    <property type="molecule type" value="Genomic_DNA"/>
</dbReference>
<dbReference type="GO" id="GO:0035861">
    <property type="term" value="C:site of double-strand break"/>
    <property type="evidence" value="ECO:0007669"/>
    <property type="project" value="EnsemblFungi"/>
</dbReference>
<dbReference type="Proteomes" id="UP000186594">
    <property type="component" value="Unassembled WGS sequence"/>
</dbReference>
<sequence length="505" mass="58591">MSMGSLSDDDMFDNMSDKDISENDSEVDLYDDADGFDIIVSEKDRRKAWEVDFRPHSEADIKKSQDKQIQEICDLLGQNKENSAILLRHFRWDKDRLIEKYMEDSERVNRQAGIIESEEAAPHIRKVTGFMCDICCDDEDVDTYAMLCDHRFCVGCYSQYLTSKIRTEGESQKIQCPGDKCRAAVDERTVRLLVDNSTYDRYITLLNRTYVDGNILLRWCPAPECEYAVECAIGPKQLDHIVPTVVCTCRNRFCFGCGLPDHQPSICRLVKLWIKKCEDDSETANWISAHTKECPKCNSTIEKNGGCNHMTCRKCKNEFCWICMGSWSEHGQNYYNCNRFEEKSGVDARDAQTKSRASLERYLHYYNRFANHEQSAKLDRELYKRTEKKMLQLQTTSDLSWVECQFLSSGVDILCEARQTLKWTYAFAFYLARDNVTELFENNQRDLEMAVEQLSELCEKPIEQADISALKQQILDKTAYVGSRREVLLKDTAAGLQEERWTYIV</sequence>
<dbReference type="SUPFAM" id="SSF57850">
    <property type="entry name" value="RING/U-box"/>
    <property type="match status" value="3"/>
</dbReference>
<dbReference type="InterPro" id="IPR031127">
    <property type="entry name" value="E3_UB_ligase_RBR"/>
</dbReference>
<feature type="domain" description="RING-type" evidence="12">
    <location>
        <begin position="128"/>
        <end position="341"/>
    </location>
</feature>
<dbReference type="InterPro" id="IPR018957">
    <property type="entry name" value="Znf_C3HC4_RING-type"/>
</dbReference>
<evidence type="ECO:0000256" key="6">
    <source>
        <dbReference type="ARBA" id="ARBA00022771"/>
    </source>
</evidence>
<dbReference type="PANTHER" id="PTHR11685">
    <property type="entry name" value="RBR FAMILY RING FINGER AND IBR DOMAIN-CONTAINING"/>
    <property type="match status" value="1"/>
</dbReference>
<dbReference type="Pfam" id="PF19422">
    <property type="entry name" value="Ariadne"/>
    <property type="match status" value="1"/>
</dbReference>
<dbReference type="CDD" id="cd16625">
    <property type="entry name" value="RING-HC_RBR_HEL2-like"/>
    <property type="match status" value="1"/>
</dbReference>
<dbReference type="Pfam" id="PF22191">
    <property type="entry name" value="IBR_1"/>
    <property type="match status" value="1"/>
</dbReference>
<dbReference type="PROSITE" id="PS00518">
    <property type="entry name" value="ZF_RING_1"/>
    <property type="match status" value="1"/>
</dbReference>
<evidence type="ECO:0000256" key="7">
    <source>
        <dbReference type="ARBA" id="ARBA00022786"/>
    </source>
</evidence>
<dbReference type="SMART" id="SM00184">
    <property type="entry name" value="RING"/>
    <property type="match status" value="2"/>
</dbReference>
<organism evidence="13 14">
    <name type="scientific">Neolecta irregularis (strain DAH-3)</name>
    <dbReference type="NCBI Taxonomy" id="1198029"/>
    <lineage>
        <taxon>Eukaryota</taxon>
        <taxon>Fungi</taxon>
        <taxon>Dikarya</taxon>
        <taxon>Ascomycota</taxon>
        <taxon>Taphrinomycotina</taxon>
        <taxon>Neolectales</taxon>
        <taxon>Neolectaceae</taxon>
        <taxon>Neolecta</taxon>
    </lineage>
</organism>
<keyword evidence="3" id="KW-0808">Transferase</keyword>
<dbReference type="FunFam" id="1.20.120.1750:FF:000007">
    <property type="entry name" value="RBR-type E3 ubiquitin transferase"/>
    <property type="match status" value="1"/>
</dbReference>
<dbReference type="Gene3D" id="3.30.40.10">
    <property type="entry name" value="Zinc/RING finger domain, C3HC4 (zinc finger)"/>
    <property type="match status" value="1"/>
</dbReference>
<evidence type="ECO:0000313" key="13">
    <source>
        <dbReference type="EMBL" id="OLL22500.1"/>
    </source>
</evidence>
<dbReference type="InterPro" id="IPR017907">
    <property type="entry name" value="Znf_RING_CS"/>
</dbReference>
<dbReference type="InterPro" id="IPR002867">
    <property type="entry name" value="IBR_dom"/>
</dbReference>
<dbReference type="GO" id="GO:0008270">
    <property type="term" value="F:zinc ion binding"/>
    <property type="evidence" value="ECO:0007669"/>
    <property type="project" value="UniProtKB-KW"/>
</dbReference>
<dbReference type="Gene3D" id="1.20.120.1750">
    <property type="match status" value="1"/>
</dbReference>
<evidence type="ECO:0000256" key="8">
    <source>
        <dbReference type="ARBA" id="ARBA00022833"/>
    </source>
</evidence>
<dbReference type="GO" id="GO:0061630">
    <property type="term" value="F:ubiquitin protein ligase activity"/>
    <property type="evidence" value="ECO:0007669"/>
    <property type="project" value="UniProtKB-EC"/>
</dbReference>
<dbReference type="STRING" id="1198029.A0A1U7LIL7"/>
<reference evidence="13 14" key="1">
    <citation type="submission" date="2016-04" db="EMBL/GenBank/DDBJ databases">
        <title>Evolutionary innovation and constraint leading to complex multicellularity in the Ascomycota.</title>
        <authorList>
            <person name="Cisse O."/>
            <person name="Nguyen A."/>
            <person name="Hewitt D.A."/>
            <person name="Jedd G."/>
            <person name="Stajich J.E."/>
        </authorList>
    </citation>
    <scope>NUCLEOTIDE SEQUENCE [LARGE SCALE GENOMIC DNA]</scope>
    <source>
        <strain evidence="13 14">DAH-3</strain>
    </source>
</reference>
<keyword evidence="4" id="KW-0479">Metal-binding</keyword>
<dbReference type="Pfam" id="PF01485">
    <property type="entry name" value="IBR"/>
    <property type="match status" value="1"/>
</dbReference>
<proteinExistence type="predicted"/>
<evidence type="ECO:0000256" key="10">
    <source>
        <dbReference type="SAM" id="MobiDB-lite"/>
    </source>
</evidence>
<feature type="domain" description="RING-type" evidence="11">
    <location>
        <begin position="132"/>
        <end position="180"/>
    </location>
</feature>
<evidence type="ECO:0000313" key="14">
    <source>
        <dbReference type="Proteomes" id="UP000186594"/>
    </source>
</evidence>
<dbReference type="SMART" id="SM00647">
    <property type="entry name" value="IBR"/>
    <property type="match status" value="2"/>
</dbReference>
<comment type="caution">
    <text evidence="13">The sequence shown here is derived from an EMBL/GenBank/DDBJ whole genome shotgun (WGS) entry which is preliminary data.</text>
</comment>
<evidence type="ECO:0000256" key="4">
    <source>
        <dbReference type="ARBA" id="ARBA00022723"/>
    </source>
</evidence>
<keyword evidence="7" id="KW-0833">Ubl conjugation pathway</keyword>
<evidence type="ECO:0000256" key="1">
    <source>
        <dbReference type="ARBA" id="ARBA00001798"/>
    </source>
</evidence>
<keyword evidence="6 9" id="KW-0863">Zinc-finger</keyword>
<keyword evidence="5" id="KW-0677">Repeat</keyword>
<dbReference type="InterPro" id="IPR048962">
    <property type="entry name" value="ARIH1-like_UBL"/>
</dbReference>
<evidence type="ECO:0000256" key="3">
    <source>
        <dbReference type="ARBA" id="ARBA00022679"/>
    </source>
</evidence>
<dbReference type="InterPro" id="IPR001841">
    <property type="entry name" value="Znf_RING"/>
</dbReference>
<gene>
    <name evidence="13" type="ORF">NEOLI_001845</name>
</gene>
<accession>A0A1U7LIL7</accession>
<protein>
    <recommendedName>
        <fullName evidence="2">RBR-type E3 ubiquitin transferase</fullName>
        <ecNumber evidence="2">2.3.2.31</ecNumber>
    </recommendedName>
</protein>
<name>A0A1U7LIL7_NEOID</name>
<keyword evidence="14" id="KW-1185">Reference proteome</keyword>
<dbReference type="InterPro" id="IPR045840">
    <property type="entry name" value="Ariadne"/>
</dbReference>
<dbReference type="OMA" id="HRFCMIC"/>
<dbReference type="CDD" id="cd20356">
    <property type="entry name" value="Rcat_RBR_HHARI-like"/>
    <property type="match status" value="1"/>
</dbReference>
<evidence type="ECO:0000256" key="5">
    <source>
        <dbReference type="ARBA" id="ARBA00022737"/>
    </source>
</evidence>
<dbReference type="EC" id="2.3.2.31" evidence="2"/>
<dbReference type="GO" id="GO:0016567">
    <property type="term" value="P:protein ubiquitination"/>
    <property type="evidence" value="ECO:0007669"/>
    <property type="project" value="InterPro"/>
</dbReference>
<evidence type="ECO:0000259" key="11">
    <source>
        <dbReference type="PROSITE" id="PS50089"/>
    </source>
</evidence>
<evidence type="ECO:0000256" key="2">
    <source>
        <dbReference type="ARBA" id="ARBA00012251"/>
    </source>
</evidence>
<dbReference type="FunFam" id="3.30.40.10:FF:000019">
    <property type="entry name" value="RBR-type E3 ubiquitin transferase"/>
    <property type="match status" value="1"/>
</dbReference>